<dbReference type="EMBL" id="CM032185">
    <property type="protein sequence ID" value="KAG7092235.1"/>
    <property type="molecule type" value="Genomic_DNA"/>
</dbReference>
<dbReference type="GO" id="GO:0005657">
    <property type="term" value="C:replication fork"/>
    <property type="evidence" value="ECO:0007669"/>
    <property type="project" value="TreeGrafter"/>
</dbReference>
<dbReference type="GO" id="GO:0000400">
    <property type="term" value="F:four-way junction DNA binding"/>
    <property type="evidence" value="ECO:0007669"/>
    <property type="project" value="TreeGrafter"/>
</dbReference>
<evidence type="ECO:0000256" key="1">
    <source>
        <dbReference type="ARBA" id="ARBA00004123"/>
    </source>
</evidence>
<keyword evidence="2" id="KW-0547">Nucleotide-binding</keyword>
<evidence type="ECO:0000259" key="7">
    <source>
        <dbReference type="PROSITE" id="PS50162"/>
    </source>
</evidence>
<dbReference type="GO" id="GO:0045003">
    <property type="term" value="P:double-strand break repair via synthesis-dependent strand annealing"/>
    <property type="evidence" value="ECO:0007669"/>
    <property type="project" value="TreeGrafter"/>
</dbReference>
<dbReference type="GO" id="GO:0000722">
    <property type="term" value="P:telomere maintenance via recombination"/>
    <property type="evidence" value="ECO:0007669"/>
    <property type="project" value="TreeGrafter"/>
</dbReference>
<reference evidence="8" key="1">
    <citation type="journal article" date="2021" name="Genome Biol. Evol.">
        <title>The assembled and annotated genome of the fairy-ring fungus Marasmius oreades.</title>
        <authorList>
            <person name="Hiltunen M."/>
            <person name="Ament-Velasquez S.L."/>
            <person name="Johannesson H."/>
        </authorList>
    </citation>
    <scope>NUCLEOTIDE SEQUENCE</scope>
    <source>
        <strain evidence="8">03SP1</strain>
    </source>
</reference>
<dbReference type="GO" id="GO:0005524">
    <property type="term" value="F:ATP binding"/>
    <property type="evidence" value="ECO:0007669"/>
    <property type="project" value="UniProtKB-KW"/>
</dbReference>
<dbReference type="CDD" id="cd19491">
    <property type="entry name" value="XRCC3"/>
    <property type="match status" value="1"/>
</dbReference>
<keyword evidence="9" id="KW-1185">Reference proteome</keyword>
<accession>A0A9P7RYW1</accession>
<dbReference type="InterPro" id="IPR020588">
    <property type="entry name" value="RecA_ATP-bd"/>
</dbReference>
<dbReference type="PANTHER" id="PTHR46487">
    <property type="entry name" value="DNA REPAIR PROTEIN XRCC3"/>
    <property type="match status" value="1"/>
</dbReference>
<dbReference type="GO" id="GO:0071140">
    <property type="term" value="P:resolution of mitotic recombination intermediates"/>
    <property type="evidence" value="ECO:0007669"/>
    <property type="project" value="TreeGrafter"/>
</dbReference>
<dbReference type="PANTHER" id="PTHR46487:SF1">
    <property type="entry name" value="DNA REPAIR PROTEIN XRCC3"/>
    <property type="match status" value="1"/>
</dbReference>
<dbReference type="InterPro" id="IPR027417">
    <property type="entry name" value="P-loop_NTPase"/>
</dbReference>
<organism evidence="8 9">
    <name type="scientific">Marasmius oreades</name>
    <name type="common">fairy-ring Marasmius</name>
    <dbReference type="NCBI Taxonomy" id="181124"/>
    <lineage>
        <taxon>Eukaryota</taxon>
        <taxon>Fungi</taxon>
        <taxon>Dikarya</taxon>
        <taxon>Basidiomycota</taxon>
        <taxon>Agaricomycotina</taxon>
        <taxon>Agaricomycetes</taxon>
        <taxon>Agaricomycetidae</taxon>
        <taxon>Agaricales</taxon>
        <taxon>Marasmiineae</taxon>
        <taxon>Marasmiaceae</taxon>
        <taxon>Marasmius</taxon>
    </lineage>
</organism>
<protein>
    <recommendedName>
        <fullName evidence="7">RecA family profile 1 domain-containing protein</fullName>
    </recommendedName>
</protein>
<dbReference type="GO" id="GO:0033065">
    <property type="term" value="C:Rad51C-XRCC3 complex"/>
    <property type="evidence" value="ECO:0007669"/>
    <property type="project" value="TreeGrafter"/>
</dbReference>
<keyword evidence="5" id="KW-0234">DNA repair</keyword>
<name>A0A9P7RYW1_9AGAR</name>
<comment type="caution">
    <text evidence="8">The sequence shown here is derived from an EMBL/GenBank/DDBJ whole genome shotgun (WGS) entry which is preliminary data.</text>
</comment>
<dbReference type="GeneID" id="66077677"/>
<sequence length="418" mass="45814">MISNSTLTSSHKQILRKGNVSTITDLVFTPATELARRCKVSPLEIKGIVDAFCQAEPIKPQSLEEASNTTGICTTGDDVLDSALGGGVRTGMVWEVVGESSAGKTQFALQLSLCVQLPQELGGLAGSSCYMMTSAQLPTERLVQMSESHPKLATCGLRDVHTMSVPTIPVLLSALQRALPLFIEESNVPVKLLVIDALGELFHTSSKTSTHTLVERSKNITEISQLLHKLAYSHDMIILVLNEVVDAFERGPGFKGIENLGLPYAEQSRWFSQPEGTVGEARKEASLGLVWANQVNVRIMLSRTGRRRYEQNQKRQKLDRPDSTLIRRLSVIFSSVASPTSVDYIVDTPGVSCLVPLSSMQGKSLNRGPTMAEPGPNQLVPLDIGTLQDDIPDEEDWDQYWNTDEITTEMYLSIDLES</sequence>
<dbReference type="Gene3D" id="3.40.50.300">
    <property type="entry name" value="P-loop containing nucleotide triphosphate hydrolases"/>
    <property type="match status" value="1"/>
</dbReference>
<comment type="subcellular location">
    <subcellularLocation>
        <location evidence="1">Nucleus</location>
    </subcellularLocation>
</comment>
<dbReference type="RefSeq" id="XP_043008705.1">
    <property type="nucleotide sequence ID" value="XM_043153421.1"/>
</dbReference>
<feature type="domain" description="RecA family profile 1" evidence="7">
    <location>
        <begin position="69"/>
        <end position="244"/>
    </location>
</feature>
<gene>
    <name evidence="8" type="ORF">E1B28_008601</name>
</gene>
<dbReference type="OrthoDB" id="1861185at2759"/>
<evidence type="ECO:0000313" key="9">
    <source>
        <dbReference type="Proteomes" id="UP001049176"/>
    </source>
</evidence>
<proteinExistence type="predicted"/>
<dbReference type="SUPFAM" id="SSF52540">
    <property type="entry name" value="P-loop containing nucleoside triphosphate hydrolases"/>
    <property type="match status" value="1"/>
</dbReference>
<keyword evidence="3" id="KW-0227">DNA damage</keyword>
<evidence type="ECO:0000313" key="8">
    <source>
        <dbReference type="EMBL" id="KAG7092235.1"/>
    </source>
</evidence>
<keyword evidence="4" id="KW-0067">ATP-binding</keyword>
<evidence type="ECO:0000256" key="4">
    <source>
        <dbReference type="ARBA" id="ARBA00022840"/>
    </source>
</evidence>
<dbReference type="InterPro" id="IPR047348">
    <property type="entry name" value="XRCC3-like_C"/>
</dbReference>
<dbReference type="Pfam" id="PF08423">
    <property type="entry name" value="Rad51"/>
    <property type="match status" value="1"/>
</dbReference>
<dbReference type="Proteomes" id="UP001049176">
    <property type="component" value="Chromosome 5"/>
</dbReference>
<dbReference type="InterPro" id="IPR013632">
    <property type="entry name" value="Rad51_C"/>
</dbReference>
<dbReference type="GO" id="GO:0090656">
    <property type="term" value="P:t-circle formation"/>
    <property type="evidence" value="ECO:0007669"/>
    <property type="project" value="TreeGrafter"/>
</dbReference>
<dbReference type="GO" id="GO:0140664">
    <property type="term" value="F:ATP-dependent DNA damage sensor activity"/>
    <property type="evidence" value="ECO:0007669"/>
    <property type="project" value="InterPro"/>
</dbReference>
<keyword evidence="6" id="KW-0539">Nucleus</keyword>
<evidence type="ECO:0000256" key="3">
    <source>
        <dbReference type="ARBA" id="ARBA00022763"/>
    </source>
</evidence>
<evidence type="ECO:0000256" key="2">
    <source>
        <dbReference type="ARBA" id="ARBA00022741"/>
    </source>
</evidence>
<dbReference type="AlphaFoldDB" id="A0A9P7RYW1"/>
<dbReference type="PROSITE" id="PS50162">
    <property type="entry name" value="RECA_2"/>
    <property type="match status" value="1"/>
</dbReference>
<evidence type="ECO:0000256" key="6">
    <source>
        <dbReference type="ARBA" id="ARBA00023242"/>
    </source>
</evidence>
<dbReference type="GO" id="GO:0061982">
    <property type="term" value="P:meiosis I cell cycle process"/>
    <property type="evidence" value="ECO:0007669"/>
    <property type="project" value="UniProtKB-ARBA"/>
</dbReference>
<evidence type="ECO:0000256" key="5">
    <source>
        <dbReference type="ARBA" id="ARBA00023204"/>
    </source>
</evidence>
<dbReference type="KEGG" id="more:E1B28_008601"/>